<accession>A0A412NAA1</accession>
<evidence type="ECO:0000259" key="7">
    <source>
        <dbReference type="PROSITE" id="PS51918"/>
    </source>
</evidence>
<dbReference type="Pfam" id="PF04055">
    <property type="entry name" value="Radical_SAM"/>
    <property type="match status" value="1"/>
</dbReference>
<sequence length="345" mass="40125">MKTFLEKNDIWALSITITGKCNCNCSYCHFYASRDRQKYDINMCPELFDNYCKLIKHIKSTYHQNLQVRFSGGEPLMLGDKLFQYSQKLYDETGCSSYVLTNGRLLTKDIIEKSKTSHIEAFLVSIENPFDQSEGAPKTDEVLEKIKSLSCEEVQVLPAIMVVKNNSFNRLFDIADYVYEQIHMLPSYSELTYHAFESPTPEEILALYENVKKIAIKYYGKAAIRIFPYVSPELYANNQKNYLSELDLENSIGITKDNIESVAENMFKKLQLSYRPNPCQNTTCDWYEDCRIIKWLWLYTYDNPNMSISKKLKDFCNMKKAINTGLLEGIEINMEDRNVTNTKTE</sequence>
<dbReference type="PANTHER" id="PTHR43787">
    <property type="entry name" value="FEMO COFACTOR BIOSYNTHESIS PROTEIN NIFB-RELATED"/>
    <property type="match status" value="1"/>
</dbReference>
<keyword evidence="3" id="KW-0949">S-adenosyl-L-methionine</keyword>
<dbReference type="InterPro" id="IPR007197">
    <property type="entry name" value="rSAM"/>
</dbReference>
<comment type="cofactor">
    <cofactor evidence="1">
        <name>[4Fe-4S] cluster</name>
        <dbReference type="ChEBI" id="CHEBI:49883"/>
    </cofactor>
</comment>
<keyword evidence="2" id="KW-0004">4Fe-4S</keyword>
<name>A0A412NAA1_MEDGN</name>
<dbReference type="GO" id="GO:0051539">
    <property type="term" value="F:4 iron, 4 sulfur cluster binding"/>
    <property type="evidence" value="ECO:0007669"/>
    <property type="project" value="UniProtKB-KW"/>
</dbReference>
<dbReference type="GO" id="GO:0003824">
    <property type="term" value="F:catalytic activity"/>
    <property type="evidence" value="ECO:0007669"/>
    <property type="project" value="InterPro"/>
</dbReference>
<dbReference type="InterPro" id="IPR058240">
    <property type="entry name" value="rSAM_sf"/>
</dbReference>
<comment type="caution">
    <text evidence="8">The sequence shown here is derived from an EMBL/GenBank/DDBJ whole genome shotgun (WGS) entry which is preliminary data.</text>
</comment>
<keyword evidence="5" id="KW-0408">Iron</keyword>
<dbReference type="GO" id="GO:0046872">
    <property type="term" value="F:metal ion binding"/>
    <property type="evidence" value="ECO:0007669"/>
    <property type="project" value="UniProtKB-KW"/>
</dbReference>
<reference evidence="8 9" key="1">
    <citation type="submission" date="2018-08" db="EMBL/GenBank/DDBJ databases">
        <title>A genome reference for cultivated species of the human gut microbiota.</title>
        <authorList>
            <person name="Zou Y."/>
            <person name="Xue W."/>
            <person name="Luo G."/>
        </authorList>
    </citation>
    <scope>NUCLEOTIDE SEQUENCE [LARGE SCALE GENOMIC DNA]</scope>
    <source>
        <strain evidence="8 9">AF19-16AC</strain>
    </source>
</reference>
<dbReference type="AlphaFoldDB" id="A0A412NAA1"/>
<dbReference type="Proteomes" id="UP000283834">
    <property type="component" value="Unassembled WGS sequence"/>
</dbReference>
<protein>
    <submittedName>
        <fullName evidence="8">Radical SAM protein</fullName>
    </submittedName>
</protein>
<gene>
    <name evidence="8" type="ORF">DWX36_16560</name>
</gene>
<feature type="domain" description="Radical SAM core" evidence="7">
    <location>
        <begin position="5"/>
        <end position="222"/>
    </location>
</feature>
<evidence type="ECO:0000313" key="8">
    <source>
        <dbReference type="EMBL" id="RGT35329.1"/>
    </source>
</evidence>
<evidence type="ECO:0000256" key="5">
    <source>
        <dbReference type="ARBA" id="ARBA00023004"/>
    </source>
</evidence>
<organism evidence="8 9">
    <name type="scientific">Mediterraneibacter gnavus</name>
    <name type="common">Ruminococcus gnavus</name>
    <dbReference type="NCBI Taxonomy" id="33038"/>
    <lineage>
        <taxon>Bacteria</taxon>
        <taxon>Bacillati</taxon>
        <taxon>Bacillota</taxon>
        <taxon>Clostridia</taxon>
        <taxon>Lachnospirales</taxon>
        <taxon>Lachnospiraceae</taxon>
        <taxon>Mediterraneibacter</taxon>
    </lineage>
</organism>
<evidence type="ECO:0000313" key="9">
    <source>
        <dbReference type="Proteomes" id="UP000283834"/>
    </source>
</evidence>
<proteinExistence type="predicted"/>
<dbReference type="PROSITE" id="PS51918">
    <property type="entry name" value="RADICAL_SAM"/>
    <property type="match status" value="1"/>
</dbReference>
<dbReference type="SUPFAM" id="SSF102114">
    <property type="entry name" value="Radical SAM enzymes"/>
    <property type="match status" value="1"/>
</dbReference>
<dbReference type="RefSeq" id="WP_118047515.1">
    <property type="nucleotide sequence ID" value="NZ_JAQMLG010000070.1"/>
</dbReference>
<evidence type="ECO:0000256" key="2">
    <source>
        <dbReference type="ARBA" id="ARBA00022485"/>
    </source>
</evidence>
<keyword evidence="6" id="KW-0411">Iron-sulfur</keyword>
<evidence type="ECO:0000256" key="6">
    <source>
        <dbReference type="ARBA" id="ARBA00023014"/>
    </source>
</evidence>
<dbReference type="Gene3D" id="3.20.20.70">
    <property type="entry name" value="Aldolase class I"/>
    <property type="match status" value="1"/>
</dbReference>
<dbReference type="CDD" id="cd01335">
    <property type="entry name" value="Radical_SAM"/>
    <property type="match status" value="1"/>
</dbReference>
<evidence type="ECO:0000256" key="3">
    <source>
        <dbReference type="ARBA" id="ARBA00022691"/>
    </source>
</evidence>
<dbReference type="EMBL" id="QRWQ01000031">
    <property type="protein sequence ID" value="RGT35329.1"/>
    <property type="molecule type" value="Genomic_DNA"/>
</dbReference>
<dbReference type="SFLD" id="SFLDS00029">
    <property type="entry name" value="Radical_SAM"/>
    <property type="match status" value="1"/>
</dbReference>
<dbReference type="InterPro" id="IPR013785">
    <property type="entry name" value="Aldolase_TIM"/>
</dbReference>
<dbReference type="PANTHER" id="PTHR43787:SF3">
    <property type="entry name" value="ARYLSULFATASE REGULATORY PROTEIN"/>
    <property type="match status" value="1"/>
</dbReference>
<keyword evidence="4" id="KW-0479">Metal-binding</keyword>
<dbReference type="SFLD" id="SFLDG01067">
    <property type="entry name" value="SPASM/twitch_domain_containing"/>
    <property type="match status" value="1"/>
</dbReference>
<evidence type="ECO:0000256" key="1">
    <source>
        <dbReference type="ARBA" id="ARBA00001966"/>
    </source>
</evidence>
<evidence type="ECO:0000256" key="4">
    <source>
        <dbReference type="ARBA" id="ARBA00022723"/>
    </source>
</evidence>